<protein>
    <submittedName>
        <fullName evidence="1">DUF3800 domain-containing protein</fullName>
    </submittedName>
</protein>
<proteinExistence type="predicted"/>
<evidence type="ECO:0000313" key="1">
    <source>
        <dbReference type="EMBL" id="MDR4250363.1"/>
    </source>
</evidence>
<dbReference type="Proteomes" id="UP001182042">
    <property type="component" value="Unassembled WGS sequence"/>
</dbReference>
<accession>A0AAE3WLX2</accession>
<evidence type="ECO:0000313" key="2">
    <source>
        <dbReference type="Proteomes" id="UP001182042"/>
    </source>
</evidence>
<dbReference type="InterPro" id="IPR024524">
    <property type="entry name" value="DUF3800"/>
</dbReference>
<dbReference type="Pfam" id="PF12686">
    <property type="entry name" value="DUF3800"/>
    <property type="match status" value="1"/>
</dbReference>
<comment type="caution">
    <text evidence="1">The sequence shown here is derived from an EMBL/GenBank/DDBJ whole genome shotgun (WGS) entry which is preliminary data.</text>
</comment>
<dbReference type="AlphaFoldDB" id="A0AAE3WLX2"/>
<dbReference type="EMBL" id="VKQA01000002">
    <property type="protein sequence ID" value="MDR4250363.1"/>
    <property type="molecule type" value="Genomic_DNA"/>
</dbReference>
<sequence length="95" mass="11010">MTGSEVKVVSQYKFEIDKLKSLGVLDAPENTEWIAYIDESGCAGINFDKESSKYLAYGIVLIKKSYRSQARHIINDARKTFNLPYKKLKEFKYNY</sequence>
<name>A0AAE3WLX2_BACPU</name>
<reference evidence="1" key="1">
    <citation type="submission" date="2019-07" db="EMBL/GenBank/DDBJ databases">
        <title>Phylogenomic Reclassification of ATCC Bacillus Strains and Various Taxa within the Genus Bacillus.</title>
        <authorList>
            <person name="Riojas M.A."/>
            <person name="Frank A.M."/>
            <person name="Fenn S.L."/>
            <person name="King S."/>
            <person name="Brower S."/>
            <person name="Hazbon M.H."/>
        </authorList>
    </citation>
    <scope>NUCLEOTIDE SEQUENCE</scope>
    <source>
        <strain evidence="1">ATCC 27142</strain>
    </source>
</reference>
<organism evidence="1 2">
    <name type="scientific">Bacillus pumilus</name>
    <name type="common">Bacillus mesentericus</name>
    <dbReference type="NCBI Taxonomy" id="1408"/>
    <lineage>
        <taxon>Bacteria</taxon>
        <taxon>Bacillati</taxon>
        <taxon>Bacillota</taxon>
        <taxon>Bacilli</taxon>
        <taxon>Bacillales</taxon>
        <taxon>Bacillaceae</taxon>
        <taxon>Bacillus</taxon>
    </lineage>
</organism>
<gene>
    <name evidence="1" type="ORF">FO508_08370</name>
</gene>